<accession>A0A7S1KWY9</accession>
<name>A0A7S1KWY9_NEODS</name>
<proteinExistence type="predicted"/>
<dbReference type="Pfam" id="PF14966">
    <property type="entry name" value="DNA_repr_REX1B"/>
    <property type="match status" value="1"/>
</dbReference>
<gene>
    <name evidence="1" type="ORF">NDES1114_LOCUS362</name>
</gene>
<sequence>MDHWLRLRAAQERRARAYVQWNAAFTSAIAAKSSPADFQAVAAVVMQELGAVSSEVRAVQALAGATAEVRAVVDSLQDAEKTRYEATVEVQRLLAVHTNSGVTHDPTCVALRTAPAGALRTGVGSSGLDASSSDDENEHACAHTHSHEHCESGPGVGCRKSNGCAKLAEDVELLRAQIREASAAVVDVVDEIQCHISA</sequence>
<protein>
    <submittedName>
        <fullName evidence="1">Uncharacterized protein</fullName>
    </submittedName>
</protein>
<organism evidence="1">
    <name type="scientific">Neobodo designis</name>
    <name type="common">Flagellated protozoan</name>
    <name type="synonym">Bodo designis</name>
    <dbReference type="NCBI Taxonomy" id="312471"/>
    <lineage>
        <taxon>Eukaryota</taxon>
        <taxon>Discoba</taxon>
        <taxon>Euglenozoa</taxon>
        <taxon>Kinetoplastea</taxon>
        <taxon>Metakinetoplastina</taxon>
        <taxon>Neobodonida</taxon>
        <taxon>Neobodo</taxon>
    </lineage>
</organism>
<dbReference type="EMBL" id="HBGF01000475">
    <property type="protein sequence ID" value="CAD9088289.1"/>
    <property type="molecule type" value="Transcribed_RNA"/>
</dbReference>
<reference evidence="1" key="1">
    <citation type="submission" date="2021-01" db="EMBL/GenBank/DDBJ databases">
        <authorList>
            <person name="Corre E."/>
            <person name="Pelletier E."/>
            <person name="Niang G."/>
            <person name="Scheremetjew M."/>
            <person name="Finn R."/>
            <person name="Kale V."/>
            <person name="Holt S."/>
            <person name="Cochrane G."/>
            <person name="Meng A."/>
            <person name="Brown T."/>
            <person name="Cohen L."/>
        </authorList>
    </citation>
    <scope>NUCLEOTIDE SEQUENCE</scope>
    <source>
        <strain evidence="1">CCAP 1951/1</strain>
    </source>
</reference>
<dbReference type="InterPro" id="IPR039491">
    <property type="entry name" value="REX1-B"/>
</dbReference>
<dbReference type="AlphaFoldDB" id="A0A7S1KWY9"/>
<evidence type="ECO:0000313" key="1">
    <source>
        <dbReference type="EMBL" id="CAD9088289.1"/>
    </source>
</evidence>